<evidence type="ECO:0000313" key="1">
    <source>
        <dbReference type="EMBL" id="DAE33015.1"/>
    </source>
</evidence>
<protein>
    <submittedName>
        <fullName evidence="1">Uncharacterized protein</fullName>
    </submittedName>
</protein>
<sequence>MAKIGIAKATPTSEFNGQSYLIVFDEVADYAASDISVATITKHGFDVGQVFQGSTSWNGDDPSFDDVLDEQGDIIVSNPTKGTYGFDFEMADFSASKFQIFLKGAVITTLGTGSAFGTTATAVATTEEMPIIERPVAIVNDTAKKAIFLPKARILTGPAMEDKLFVLKAVCKAQACNVEGKLGTFMLIDKITLAAEAGTD</sequence>
<accession>A0A8S5RNW0</accession>
<proteinExistence type="predicted"/>
<organism evidence="1">
    <name type="scientific">virus sp. ctoYX9</name>
    <dbReference type="NCBI Taxonomy" id="2825822"/>
    <lineage>
        <taxon>Viruses</taxon>
    </lineage>
</organism>
<reference evidence="1" key="1">
    <citation type="journal article" date="2021" name="Proc. Natl. Acad. Sci. U.S.A.">
        <title>A Catalog of Tens of Thousands of Viruses from Human Metagenomes Reveals Hidden Associations with Chronic Diseases.</title>
        <authorList>
            <person name="Tisza M.J."/>
            <person name="Buck C.B."/>
        </authorList>
    </citation>
    <scope>NUCLEOTIDE SEQUENCE</scope>
    <source>
        <strain evidence="1">CtoYX9</strain>
    </source>
</reference>
<dbReference type="EMBL" id="BK059131">
    <property type="protein sequence ID" value="DAE33015.1"/>
    <property type="molecule type" value="Genomic_DNA"/>
</dbReference>
<name>A0A8S5RNW0_9VIRU</name>